<accession>R7S236</accession>
<dbReference type="EMBL" id="JH687558">
    <property type="protein sequence ID" value="EIN03842.1"/>
    <property type="molecule type" value="Genomic_DNA"/>
</dbReference>
<reference evidence="2" key="1">
    <citation type="journal article" date="2012" name="Science">
        <title>The Paleozoic origin of enzymatic lignin decomposition reconstructed from 31 fungal genomes.</title>
        <authorList>
            <person name="Floudas D."/>
            <person name="Binder M."/>
            <person name="Riley R."/>
            <person name="Barry K."/>
            <person name="Blanchette R.A."/>
            <person name="Henrissat B."/>
            <person name="Martinez A.T."/>
            <person name="Otillar R."/>
            <person name="Spatafora J.W."/>
            <person name="Yadav J.S."/>
            <person name="Aerts A."/>
            <person name="Benoit I."/>
            <person name="Boyd A."/>
            <person name="Carlson A."/>
            <person name="Copeland A."/>
            <person name="Coutinho P.M."/>
            <person name="de Vries R.P."/>
            <person name="Ferreira P."/>
            <person name="Findley K."/>
            <person name="Foster B."/>
            <person name="Gaskell J."/>
            <person name="Glotzer D."/>
            <person name="Gorecki P."/>
            <person name="Heitman J."/>
            <person name="Hesse C."/>
            <person name="Hori C."/>
            <person name="Igarashi K."/>
            <person name="Jurgens J.A."/>
            <person name="Kallen N."/>
            <person name="Kersten P."/>
            <person name="Kohler A."/>
            <person name="Kuees U."/>
            <person name="Kumar T.K.A."/>
            <person name="Kuo A."/>
            <person name="LaButti K."/>
            <person name="Larrondo L.F."/>
            <person name="Lindquist E."/>
            <person name="Ling A."/>
            <person name="Lombard V."/>
            <person name="Lucas S."/>
            <person name="Lundell T."/>
            <person name="Martin R."/>
            <person name="McLaughlin D.J."/>
            <person name="Morgenstern I."/>
            <person name="Morin E."/>
            <person name="Murat C."/>
            <person name="Nagy L.G."/>
            <person name="Nolan M."/>
            <person name="Ohm R.A."/>
            <person name="Patyshakuliyeva A."/>
            <person name="Rokas A."/>
            <person name="Ruiz-Duenas F.J."/>
            <person name="Sabat G."/>
            <person name="Salamov A."/>
            <person name="Samejima M."/>
            <person name="Schmutz J."/>
            <person name="Slot J.C."/>
            <person name="St John F."/>
            <person name="Stenlid J."/>
            <person name="Sun H."/>
            <person name="Sun S."/>
            <person name="Syed K."/>
            <person name="Tsang A."/>
            <person name="Wiebenga A."/>
            <person name="Young D."/>
            <person name="Pisabarro A."/>
            <person name="Eastwood D.C."/>
            <person name="Martin F."/>
            <person name="Cullen D."/>
            <person name="Grigoriev I.V."/>
            <person name="Hibbett D.S."/>
        </authorList>
    </citation>
    <scope>NUCLEOTIDE SEQUENCE [LARGE SCALE GENOMIC DNA]</scope>
    <source>
        <strain evidence="2">HHB-11173 SS5</strain>
    </source>
</reference>
<name>R7S236_PUNST</name>
<evidence type="ECO:0000313" key="1">
    <source>
        <dbReference type="EMBL" id="EIN03842.1"/>
    </source>
</evidence>
<organism evidence="1 2">
    <name type="scientific">Punctularia strigosozonata (strain HHB-11173)</name>
    <name type="common">White-rot fungus</name>
    <dbReference type="NCBI Taxonomy" id="741275"/>
    <lineage>
        <taxon>Eukaryota</taxon>
        <taxon>Fungi</taxon>
        <taxon>Dikarya</taxon>
        <taxon>Basidiomycota</taxon>
        <taxon>Agaricomycotina</taxon>
        <taxon>Agaricomycetes</taxon>
        <taxon>Corticiales</taxon>
        <taxon>Punctulariaceae</taxon>
        <taxon>Punctularia</taxon>
    </lineage>
</organism>
<dbReference type="Proteomes" id="UP000054196">
    <property type="component" value="Unassembled WGS sequence"/>
</dbReference>
<keyword evidence="2" id="KW-1185">Reference proteome</keyword>
<sequence length="111" mass="12198">MHIAVRKRLCLIHRLIASDYDSPQVPDMLAHVVPSAQHAGYVLSRKLGCADATGSWIMLLKPPPSCLVAHRPPSPSQFTLPMPHFESSTYRSLTMPYGYPPELGTFCPGPS</sequence>
<dbReference type="RefSeq" id="XP_007388900.1">
    <property type="nucleotide sequence ID" value="XM_007388838.1"/>
</dbReference>
<dbReference type="KEGG" id="psq:PUNSTDRAFT_123117"/>
<gene>
    <name evidence="1" type="ORF">PUNSTDRAFT_123117</name>
</gene>
<proteinExistence type="predicted"/>
<dbReference type="HOGENOM" id="CLU_2159690_0_0_1"/>
<dbReference type="GeneID" id="18877628"/>
<dbReference type="AlphaFoldDB" id="R7S236"/>
<evidence type="ECO:0000313" key="2">
    <source>
        <dbReference type="Proteomes" id="UP000054196"/>
    </source>
</evidence>
<protein>
    <submittedName>
        <fullName evidence="1">Uncharacterized protein</fullName>
    </submittedName>
</protein>